<dbReference type="EMBL" id="ADBJ01000037">
    <property type="protein sequence ID" value="EFA78851.1"/>
    <property type="molecule type" value="Genomic_DNA"/>
</dbReference>
<gene>
    <name evidence="8" type="ORF">PPL_08317</name>
</gene>
<keyword evidence="3 6" id="KW-1133">Transmembrane helix</keyword>
<dbReference type="GO" id="GO:0016020">
    <property type="term" value="C:membrane"/>
    <property type="evidence" value="ECO:0007669"/>
    <property type="project" value="UniProtKB-SubCell"/>
</dbReference>
<comment type="subcellular location">
    <subcellularLocation>
        <location evidence="1">Membrane</location>
        <topology evidence="1">Multi-pass membrane protein</topology>
    </subcellularLocation>
</comment>
<feature type="domain" description="PKD" evidence="7">
    <location>
        <begin position="138"/>
        <end position="186"/>
    </location>
</feature>
<organism evidence="8 9">
    <name type="scientific">Heterostelium pallidum (strain ATCC 26659 / Pp 5 / PN500)</name>
    <name type="common">Cellular slime mold</name>
    <name type="synonym">Polysphondylium pallidum</name>
    <dbReference type="NCBI Taxonomy" id="670386"/>
    <lineage>
        <taxon>Eukaryota</taxon>
        <taxon>Amoebozoa</taxon>
        <taxon>Evosea</taxon>
        <taxon>Eumycetozoa</taxon>
        <taxon>Dictyostelia</taxon>
        <taxon>Acytosteliales</taxon>
        <taxon>Acytosteliaceae</taxon>
        <taxon>Heterostelium</taxon>
    </lineage>
</organism>
<dbReference type="PANTHER" id="PTHR44733">
    <property type="entry name" value="DNAJ HOMOLOG SUBFAMILY C MEMBER 22"/>
    <property type="match status" value="1"/>
</dbReference>
<dbReference type="CDD" id="cd00146">
    <property type="entry name" value="PKD"/>
    <property type="match status" value="1"/>
</dbReference>
<keyword evidence="9" id="KW-1185">Reference proteome</keyword>
<name>D3BHV1_HETP5</name>
<comment type="caution">
    <text evidence="8">The sequence shown here is derived from an EMBL/GenBank/DDBJ whole genome shotgun (WGS) entry which is preliminary data.</text>
</comment>
<proteinExistence type="predicted"/>
<dbReference type="STRING" id="670386.D3BHV1"/>
<evidence type="ECO:0000256" key="5">
    <source>
        <dbReference type="SAM" id="MobiDB-lite"/>
    </source>
</evidence>
<evidence type="ECO:0000256" key="2">
    <source>
        <dbReference type="ARBA" id="ARBA00022692"/>
    </source>
</evidence>
<sequence>MSEKSLKSAYIIWALTGLLGGHRYYLGRYLSAIAFTLTLGAFGIGWIIDGIRMHAMVDESDFDSDKRKDDRCCFFLTFILTLIFTIVFLILARTLAMHELYLTTQPVAMLGTTGEITGEFQGHLKPDHGVFKHVFFKYEWTFSDNTTKTTSGPHTSHTFKGAGWHNATLTWRSLLPGNSITSNVTVSWYSLGNNTVIIPENSVQPGSNNTFMSLVWPDHIVPPATGNIIAGNDIGGFTHTIINVITYDNSSRLTSLTVGNATIADVFSDAFIDGMTQFDDSSNSNNNSSDSSSDLVRVEKARSKNNIKRSLLSNQNLKSGGGGNASSSASISFDPTLEFTPNLYHRVVISGHSFQELTLVAEGELTMGFLLNVQTSDSLTITPWSYEYSPPTILGIILLPVVNIPLVVNWHVTIGVSLSVSLKESFSMGATDSFNAKLGASYTKENGFTSISSFNSNPVVLPFNHSSSCTSSISTTLGAGITFTMFGITPQLAIDMTGGLQLTRGFNTNPYECSCISATGDKQVYNSLNFVYGPSISLSLLIFSKSWDIAQQTTNLAATCDKAITNCGDCYCPYIGGCCPWTTCPWYQKYQCLCMSRYDGKGICATNAYCVAATCRTNADCAAGYSCTISQNCNPKNQCSQNCGPQSSSMSISDSIYNNPYDDTPNSGILMFDHFLEID</sequence>
<dbReference type="InterPro" id="IPR035986">
    <property type="entry name" value="PKD_dom_sf"/>
</dbReference>
<keyword evidence="2 6" id="KW-0812">Transmembrane</keyword>
<evidence type="ECO:0000256" key="3">
    <source>
        <dbReference type="ARBA" id="ARBA00022989"/>
    </source>
</evidence>
<dbReference type="InParanoid" id="D3BHV1"/>
<dbReference type="InterPro" id="IPR013783">
    <property type="entry name" value="Ig-like_fold"/>
</dbReference>
<dbReference type="PANTHER" id="PTHR44733:SF1">
    <property type="entry name" value="DNAJ HOMOLOG SUBFAMILY C MEMBER 22"/>
    <property type="match status" value="1"/>
</dbReference>
<dbReference type="PROSITE" id="PS50093">
    <property type="entry name" value="PKD"/>
    <property type="match status" value="1"/>
</dbReference>
<dbReference type="InterPro" id="IPR000601">
    <property type="entry name" value="PKD_dom"/>
</dbReference>
<feature type="transmembrane region" description="Helical" evidence="6">
    <location>
        <begin position="32"/>
        <end position="51"/>
    </location>
</feature>
<dbReference type="Pfam" id="PF05154">
    <property type="entry name" value="TM2"/>
    <property type="match status" value="1"/>
</dbReference>
<evidence type="ECO:0000313" key="9">
    <source>
        <dbReference type="Proteomes" id="UP000001396"/>
    </source>
</evidence>
<protein>
    <recommendedName>
        <fullName evidence="7">PKD domain-containing protein</fullName>
    </recommendedName>
</protein>
<evidence type="ECO:0000259" key="7">
    <source>
        <dbReference type="PROSITE" id="PS50093"/>
    </source>
</evidence>
<evidence type="ECO:0000313" key="8">
    <source>
        <dbReference type="EMBL" id="EFA78851.1"/>
    </source>
</evidence>
<keyword evidence="4 6" id="KW-0472">Membrane</keyword>
<evidence type="ECO:0000256" key="4">
    <source>
        <dbReference type="ARBA" id="ARBA00023136"/>
    </source>
</evidence>
<dbReference type="GeneID" id="31363797"/>
<dbReference type="OMA" id="LTITPWS"/>
<dbReference type="SUPFAM" id="SSF49299">
    <property type="entry name" value="PKD domain"/>
    <property type="match status" value="1"/>
</dbReference>
<dbReference type="InterPro" id="IPR007829">
    <property type="entry name" value="TM2"/>
</dbReference>
<feature type="region of interest" description="Disordered" evidence="5">
    <location>
        <begin position="278"/>
        <end position="298"/>
    </location>
</feature>
<accession>D3BHV1</accession>
<evidence type="ECO:0000256" key="6">
    <source>
        <dbReference type="SAM" id="Phobius"/>
    </source>
</evidence>
<reference evidence="8 9" key="1">
    <citation type="journal article" date="2011" name="Genome Res.">
        <title>Phylogeny-wide analysis of social amoeba genomes highlights ancient origins for complex intercellular communication.</title>
        <authorList>
            <person name="Heidel A.J."/>
            <person name="Lawal H.M."/>
            <person name="Felder M."/>
            <person name="Schilde C."/>
            <person name="Helps N.R."/>
            <person name="Tunggal B."/>
            <person name="Rivero F."/>
            <person name="John U."/>
            <person name="Schleicher M."/>
            <person name="Eichinger L."/>
            <person name="Platzer M."/>
            <person name="Noegel A.A."/>
            <person name="Schaap P."/>
            <person name="Gloeckner G."/>
        </authorList>
    </citation>
    <scope>NUCLEOTIDE SEQUENCE [LARGE SCALE GENOMIC DNA]</scope>
    <source>
        <strain evidence="9">ATCC 26659 / Pp 5 / PN500</strain>
    </source>
</reference>
<dbReference type="RefSeq" id="XP_020430975.1">
    <property type="nucleotide sequence ID" value="XM_020579136.1"/>
</dbReference>
<feature type="compositionally biased region" description="Low complexity" evidence="5">
    <location>
        <begin position="279"/>
        <end position="294"/>
    </location>
</feature>
<feature type="transmembrane region" description="Helical" evidence="6">
    <location>
        <begin position="72"/>
        <end position="92"/>
    </location>
</feature>
<dbReference type="Proteomes" id="UP000001396">
    <property type="component" value="Unassembled WGS sequence"/>
</dbReference>
<dbReference type="AlphaFoldDB" id="D3BHV1"/>
<dbReference type="Gene3D" id="2.60.40.10">
    <property type="entry name" value="Immunoglobulins"/>
    <property type="match status" value="1"/>
</dbReference>
<evidence type="ECO:0000256" key="1">
    <source>
        <dbReference type="ARBA" id="ARBA00004141"/>
    </source>
</evidence>